<evidence type="ECO:0000313" key="3">
    <source>
        <dbReference type="Proteomes" id="UP000799424"/>
    </source>
</evidence>
<evidence type="ECO:0000256" key="1">
    <source>
        <dbReference type="SAM" id="MobiDB-lite"/>
    </source>
</evidence>
<dbReference type="Proteomes" id="UP000799424">
    <property type="component" value="Unassembled WGS sequence"/>
</dbReference>
<proteinExistence type="predicted"/>
<keyword evidence="3" id="KW-1185">Reference proteome</keyword>
<dbReference type="AlphaFoldDB" id="A0A6A6ZWI3"/>
<accession>A0A6A6ZWI3</accession>
<organism evidence="2 3">
    <name type="scientific">Ophiobolus disseminans</name>
    <dbReference type="NCBI Taxonomy" id="1469910"/>
    <lineage>
        <taxon>Eukaryota</taxon>
        <taxon>Fungi</taxon>
        <taxon>Dikarya</taxon>
        <taxon>Ascomycota</taxon>
        <taxon>Pezizomycotina</taxon>
        <taxon>Dothideomycetes</taxon>
        <taxon>Pleosporomycetidae</taxon>
        <taxon>Pleosporales</taxon>
        <taxon>Pleosporineae</taxon>
        <taxon>Phaeosphaeriaceae</taxon>
        <taxon>Ophiobolus</taxon>
    </lineage>
</organism>
<feature type="compositionally biased region" description="Low complexity" evidence="1">
    <location>
        <begin position="75"/>
        <end position="105"/>
    </location>
</feature>
<feature type="compositionally biased region" description="Basic and acidic residues" evidence="1">
    <location>
        <begin position="119"/>
        <end position="130"/>
    </location>
</feature>
<protein>
    <submittedName>
        <fullName evidence="2">Uncharacterized protein</fullName>
    </submittedName>
</protein>
<gene>
    <name evidence="2" type="ORF">CC86DRAFT_468195</name>
</gene>
<evidence type="ECO:0000313" key="2">
    <source>
        <dbReference type="EMBL" id="KAF2824919.1"/>
    </source>
</evidence>
<sequence length="144" mass="16255">MARADLSIEQMNTHFPRFTLAELQIILLESQIRLQHTRQPVASHGGFSAGMPMKTPLNTLSSQPRRPVAEQHTLASSSSQPRRPPAQQHIQASSPSQPRRPAAQQHAQVPFEDFLDMYEEGKQIRRDRGTPDGNAPDWTKKRNT</sequence>
<name>A0A6A6ZWI3_9PLEO</name>
<feature type="region of interest" description="Disordered" evidence="1">
    <location>
        <begin position="42"/>
        <end position="144"/>
    </location>
</feature>
<reference evidence="2" key="1">
    <citation type="journal article" date="2020" name="Stud. Mycol.">
        <title>101 Dothideomycetes genomes: a test case for predicting lifestyles and emergence of pathogens.</title>
        <authorList>
            <person name="Haridas S."/>
            <person name="Albert R."/>
            <person name="Binder M."/>
            <person name="Bloem J."/>
            <person name="Labutti K."/>
            <person name="Salamov A."/>
            <person name="Andreopoulos B."/>
            <person name="Baker S."/>
            <person name="Barry K."/>
            <person name="Bills G."/>
            <person name="Bluhm B."/>
            <person name="Cannon C."/>
            <person name="Castanera R."/>
            <person name="Culley D."/>
            <person name="Daum C."/>
            <person name="Ezra D."/>
            <person name="Gonzalez J."/>
            <person name="Henrissat B."/>
            <person name="Kuo A."/>
            <person name="Liang C."/>
            <person name="Lipzen A."/>
            <person name="Lutzoni F."/>
            <person name="Magnuson J."/>
            <person name="Mondo S."/>
            <person name="Nolan M."/>
            <person name="Ohm R."/>
            <person name="Pangilinan J."/>
            <person name="Park H.-J."/>
            <person name="Ramirez L."/>
            <person name="Alfaro M."/>
            <person name="Sun H."/>
            <person name="Tritt A."/>
            <person name="Yoshinaga Y."/>
            <person name="Zwiers L.-H."/>
            <person name="Turgeon B."/>
            <person name="Goodwin S."/>
            <person name="Spatafora J."/>
            <person name="Crous P."/>
            <person name="Grigoriev I."/>
        </authorList>
    </citation>
    <scope>NUCLEOTIDE SEQUENCE</scope>
    <source>
        <strain evidence="2">CBS 113818</strain>
    </source>
</reference>
<dbReference type="EMBL" id="MU006229">
    <property type="protein sequence ID" value="KAF2824919.1"/>
    <property type="molecule type" value="Genomic_DNA"/>
</dbReference>